<dbReference type="Gene3D" id="2.170.270.10">
    <property type="entry name" value="SET domain"/>
    <property type="match status" value="1"/>
</dbReference>
<proteinExistence type="predicted"/>
<dbReference type="PROSITE" id="PS01360">
    <property type="entry name" value="ZF_MYND_1"/>
    <property type="match status" value="1"/>
</dbReference>
<dbReference type="GO" id="GO:0005634">
    <property type="term" value="C:nucleus"/>
    <property type="evidence" value="ECO:0007669"/>
    <property type="project" value="TreeGrafter"/>
</dbReference>
<dbReference type="InterPro" id="IPR046341">
    <property type="entry name" value="SET_dom_sf"/>
</dbReference>
<dbReference type="PANTHER" id="PTHR46165">
    <property type="entry name" value="SET AND MYND DOMAIN-CONTAINING PROTEIN 4"/>
    <property type="match status" value="1"/>
</dbReference>
<dbReference type="InterPro" id="IPR002893">
    <property type="entry name" value="Znf_MYND"/>
</dbReference>
<feature type="domain" description="MYND-type" evidence="8">
    <location>
        <begin position="53"/>
        <end position="92"/>
    </location>
</feature>
<evidence type="ECO:0000256" key="6">
    <source>
        <dbReference type="ARBA" id="ARBA00022833"/>
    </source>
</evidence>
<keyword evidence="10" id="KW-1185">Reference proteome</keyword>
<keyword evidence="2" id="KW-0808">Transferase</keyword>
<reference evidence="9" key="1">
    <citation type="submission" date="2019-06" db="EMBL/GenBank/DDBJ databases">
        <authorList>
            <consortium name="Wellcome Sanger Institute Data Sharing"/>
        </authorList>
    </citation>
    <scope>NUCLEOTIDE SEQUENCE [LARGE SCALE GENOMIC DNA]</scope>
</reference>
<reference evidence="9" key="2">
    <citation type="submission" date="2025-08" db="UniProtKB">
        <authorList>
            <consortium name="Ensembl"/>
        </authorList>
    </citation>
    <scope>IDENTIFICATION</scope>
</reference>
<gene>
    <name evidence="9" type="primary">smyd4</name>
</gene>
<evidence type="ECO:0000313" key="10">
    <source>
        <dbReference type="Proteomes" id="UP000472267"/>
    </source>
</evidence>
<reference evidence="9" key="3">
    <citation type="submission" date="2025-09" db="UniProtKB">
        <authorList>
            <consortium name="Ensembl"/>
        </authorList>
    </citation>
    <scope>IDENTIFICATION</scope>
</reference>
<dbReference type="Pfam" id="PF01753">
    <property type="entry name" value="zf-MYND"/>
    <property type="match status" value="1"/>
</dbReference>
<dbReference type="AlphaFoldDB" id="A0A672GAV4"/>
<dbReference type="GO" id="GO:0005737">
    <property type="term" value="C:cytoplasm"/>
    <property type="evidence" value="ECO:0007669"/>
    <property type="project" value="TreeGrafter"/>
</dbReference>
<name>A0A672GAV4_SALFA</name>
<keyword evidence="3" id="KW-0949">S-adenosyl-L-methionine</keyword>
<evidence type="ECO:0000256" key="4">
    <source>
        <dbReference type="ARBA" id="ARBA00022723"/>
    </source>
</evidence>
<dbReference type="Ensembl" id="ENSSFAT00005008717.1">
    <property type="protein sequence ID" value="ENSSFAP00005008309.1"/>
    <property type="gene ID" value="ENSSFAG00005004871.1"/>
</dbReference>
<dbReference type="Proteomes" id="UP000472267">
    <property type="component" value="Chromosome 10"/>
</dbReference>
<dbReference type="InterPro" id="IPR052097">
    <property type="entry name" value="SET-MYND_domain_protein"/>
</dbReference>
<dbReference type="GO" id="GO:0008168">
    <property type="term" value="F:methyltransferase activity"/>
    <property type="evidence" value="ECO:0007669"/>
    <property type="project" value="UniProtKB-KW"/>
</dbReference>
<evidence type="ECO:0000256" key="7">
    <source>
        <dbReference type="PROSITE-ProRule" id="PRU00134"/>
    </source>
</evidence>
<evidence type="ECO:0000256" key="2">
    <source>
        <dbReference type="ARBA" id="ARBA00022679"/>
    </source>
</evidence>
<dbReference type="PROSITE" id="PS50865">
    <property type="entry name" value="ZF_MYND_2"/>
    <property type="match status" value="1"/>
</dbReference>
<accession>A0A672GAV4</accession>
<evidence type="ECO:0000256" key="5">
    <source>
        <dbReference type="ARBA" id="ARBA00022771"/>
    </source>
</evidence>
<dbReference type="GO" id="GO:0032259">
    <property type="term" value="P:methylation"/>
    <property type="evidence" value="ECO:0007669"/>
    <property type="project" value="UniProtKB-KW"/>
</dbReference>
<dbReference type="PANTHER" id="PTHR46165:SF2">
    <property type="entry name" value="SET AND MYND DOMAIN-CONTAINING PROTEIN 4"/>
    <property type="match status" value="1"/>
</dbReference>
<dbReference type="GO" id="GO:0007507">
    <property type="term" value="P:heart development"/>
    <property type="evidence" value="ECO:0007669"/>
    <property type="project" value="TreeGrafter"/>
</dbReference>
<keyword evidence="4" id="KW-0479">Metal-binding</keyword>
<keyword evidence="1" id="KW-0489">Methyltransferase</keyword>
<organism evidence="9 10">
    <name type="scientific">Salarias fasciatus</name>
    <name type="common">Jewelled blenny</name>
    <name type="synonym">Blennius fasciatus</name>
    <dbReference type="NCBI Taxonomy" id="181472"/>
    <lineage>
        <taxon>Eukaryota</taxon>
        <taxon>Metazoa</taxon>
        <taxon>Chordata</taxon>
        <taxon>Craniata</taxon>
        <taxon>Vertebrata</taxon>
        <taxon>Euteleostomi</taxon>
        <taxon>Actinopterygii</taxon>
        <taxon>Neopterygii</taxon>
        <taxon>Teleostei</taxon>
        <taxon>Neoteleostei</taxon>
        <taxon>Acanthomorphata</taxon>
        <taxon>Ovalentaria</taxon>
        <taxon>Blenniimorphae</taxon>
        <taxon>Blenniiformes</taxon>
        <taxon>Blennioidei</taxon>
        <taxon>Blenniidae</taxon>
        <taxon>Salariinae</taxon>
        <taxon>Salarias</taxon>
    </lineage>
</organism>
<evidence type="ECO:0000259" key="8">
    <source>
        <dbReference type="PROSITE" id="PS50865"/>
    </source>
</evidence>
<dbReference type="GO" id="GO:0008270">
    <property type="term" value="F:zinc ion binding"/>
    <property type="evidence" value="ECO:0007669"/>
    <property type="project" value="UniProtKB-KW"/>
</dbReference>
<sequence length="118" mass="13347">FDYTEPSVHICPRAAVSSSVEKGRHLVAVGRISAGEVILRERPFSCVLLPGRCHRCLAETLRPVPCGGCSYSRYCSPGCRTDAWEEHHRWECPQTGTYNSVIQCFPIQWFQTVESFEL</sequence>
<evidence type="ECO:0000256" key="3">
    <source>
        <dbReference type="ARBA" id="ARBA00022691"/>
    </source>
</evidence>
<keyword evidence="6" id="KW-0862">Zinc</keyword>
<protein>
    <submittedName>
        <fullName evidence="9">SET and MYND domain containing 4</fullName>
    </submittedName>
</protein>
<keyword evidence="5 7" id="KW-0863">Zinc-finger</keyword>
<dbReference type="SUPFAM" id="SSF144232">
    <property type="entry name" value="HIT/MYND zinc finger-like"/>
    <property type="match status" value="1"/>
</dbReference>
<dbReference type="GO" id="GO:0042826">
    <property type="term" value="F:histone deacetylase binding"/>
    <property type="evidence" value="ECO:0007669"/>
    <property type="project" value="TreeGrafter"/>
</dbReference>
<dbReference type="Gene3D" id="6.10.140.2220">
    <property type="match status" value="1"/>
</dbReference>
<evidence type="ECO:0000256" key="1">
    <source>
        <dbReference type="ARBA" id="ARBA00022603"/>
    </source>
</evidence>
<evidence type="ECO:0000313" key="9">
    <source>
        <dbReference type="Ensembl" id="ENSSFAP00005008309.1"/>
    </source>
</evidence>